<sequence>DEDYQLACRLMAEEYAEHMKGDSRVGGGRSRGGGASGGGGRDGAYLQVLEAEIADDYPAPREYKGVEGQEEWDELILEDPETLGCGFHDADDRGATRTLDHFAIYNAEGFLTSLELVPMVAGLELEVNIFASGVLAEDNGE</sequence>
<organism evidence="2 3">
    <name type="scientific">Astrephomene gubernaculifera</name>
    <dbReference type="NCBI Taxonomy" id="47775"/>
    <lineage>
        <taxon>Eukaryota</taxon>
        <taxon>Viridiplantae</taxon>
        <taxon>Chlorophyta</taxon>
        <taxon>core chlorophytes</taxon>
        <taxon>Chlorophyceae</taxon>
        <taxon>CS clade</taxon>
        <taxon>Chlamydomonadales</taxon>
        <taxon>Astrephomenaceae</taxon>
        <taxon>Astrephomene</taxon>
    </lineage>
</organism>
<proteinExistence type="predicted"/>
<name>A0AAD3DQP7_9CHLO</name>
<keyword evidence="3" id="KW-1185">Reference proteome</keyword>
<reference evidence="2 3" key="1">
    <citation type="journal article" date="2021" name="Sci. Rep.">
        <title>Genome sequencing of the multicellular alga Astrephomene provides insights into convergent evolution of germ-soma differentiation.</title>
        <authorList>
            <person name="Yamashita S."/>
            <person name="Yamamoto K."/>
            <person name="Matsuzaki R."/>
            <person name="Suzuki S."/>
            <person name="Yamaguchi H."/>
            <person name="Hirooka S."/>
            <person name="Minakuchi Y."/>
            <person name="Miyagishima S."/>
            <person name="Kawachi M."/>
            <person name="Toyoda A."/>
            <person name="Nozaki H."/>
        </authorList>
    </citation>
    <scope>NUCLEOTIDE SEQUENCE [LARGE SCALE GENOMIC DNA]</scope>
    <source>
        <strain evidence="2 3">NIES-4017</strain>
    </source>
</reference>
<gene>
    <name evidence="2" type="ORF">Agub_g7560</name>
</gene>
<evidence type="ECO:0000313" key="2">
    <source>
        <dbReference type="EMBL" id="GFR46093.1"/>
    </source>
</evidence>
<feature type="compositionally biased region" description="Gly residues" evidence="1">
    <location>
        <begin position="24"/>
        <end position="41"/>
    </location>
</feature>
<feature type="non-terminal residue" evidence="2">
    <location>
        <position position="1"/>
    </location>
</feature>
<accession>A0AAD3DQP7</accession>
<evidence type="ECO:0000313" key="3">
    <source>
        <dbReference type="Proteomes" id="UP001054857"/>
    </source>
</evidence>
<evidence type="ECO:0000256" key="1">
    <source>
        <dbReference type="SAM" id="MobiDB-lite"/>
    </source>
</evidence>
<feature type="non-terminal residue" evidence="2">
    <location>
        <position position="141"/>
    </location>
</feature>
<dbReference type="Proteomes" id="UP001054857">
    <property type="component" value="Unassembled WGS sequence"/>
</dbReference>
<dbReference type="AlphaFoldDB" id="A0AAD3DQP7"/>
<comment type="caution">
    <text evidence="2">The sequence shown here is derived from an EMBL/GenBank/DDBJ whole genome shotgun (WGS) entry which is preliminary data.</text>
</comment>
<protein>
    <submittedName>
        <fullName evidence="2">Uncharacterized protein</fullName>
    </submittedName>
</protein>
<feature type="region of interest" description="Disordered" evidence="1">
    <location>
        <begin position="19"/>
        <end position="41"/>
    </location>
</feature>
<dbReference type="EMBL" id="BMAR01000012">
    <property type="protein sequence ID" value="GFR46093.1"/>
    <property type="molecule type" value="Genomic_DNA"/>
</dbReference>